<keyword evidence="8" id="KW-0863">Zinc-finger</keyword>
<comment type="catalytic activity">
    <reaction evidence="11">
        <text>L-arginyl-[protein] + S-adenosyl-L-methionine = N(omega)-methyl-L-arginyl-[protein] + S-adenosyl-L-homocysteine + H(+)</text>
        <dbReference type="Rhea" id="RHEA:48100"/>
        <dbReference type="Rhea" id="RHEA-COMP:10532"/>
        <dbReference type="Rhea" id="RHEA-COMP:11990"/>
        <dbReference type="ChEBI" id="CHEBI:15378"/>
        <dbReference type="ChEBI" id="CHEBI:29965"/>
        <dbReference type="ChEBI" id="CHEBI:57856"/>
        <dbReference type="ChEBI" id="CHEBI:59789"/>
        <dbReference type="ChEBI" id="CHEBI:65280"/>
    </reaction>
    <physiologicalReaction direction="left-to-right" evidence="11">
        <dbReference type="Rhea" id="RHEA:48101"/>
    </physiologicalReaction>
</comment>
<keyword evidence="4 12" id="KW-0489">Methyltransferase</keyword>
<dbReference type="PANTHER" id="PTHR11006">
    <property type="entry name" value="PROTEIN ARGININE N-METHYLTRANSFERASE"/>
    <property type="match status" value="1"/>
</dbReference>
<dbReference type="RefSeq" id="XP_002730429.2">
    <property type="nucleotide sequence ID" value="XM_002730383.2"/>
</dbReference>
<evidence type="ECO:0000259" key="15">
    <source>
        <dbReference type="Pfam" id="PF22528"/>
    </source>
</evidence>
<dbReference type="InterPro" id="IPR049482">
    <property type="entry name" value="ANM3-like_C2H2_Zf"/>
</dbReference>
<proteinExistence type="predicted"/>
<evidence type="ECO:0000313" key="16">
    <source>
        <dbReference type="Proteomes" id="UP000694865"/>
    </source>
</evidence>
<gene>
    <name evidence="17" type="primary">LOC100377902</name>
</gene>
<comment type="subcellular location">
    <subcellularLocation>
        <location evidence="1">Cytoplasm</location>
        <location evidence="1">Cytosol</location>
    </subcellularLocation>
</comment>
<evidence type="ECO:0000256" key="3">
    <source>
        <dbReference type="ARBA" id="ARBA00022490"/>
    </source>
</evidence>
<keyword evidence="6 12" id="KW-0949">S-adenosyl-L-methionine</keyword>
<dbReference type="Gene3D" id="2.70.160.11">
    <property type="entry name" value="Hnrnp arginine n-methyltransferase1"/>
    <property type="match status" value="1"/>
</dbReference>
<dbReference type="GeneID" id="100377902"/>
<dbReference type="Proteomes" id="UP000694865">
    <property type="component" value="Unplaced"/>
</dbReference>
<keyword evidence="7" id="KW-0479">Metal-binding</keyword>
<dbReference type="EC" id="2.1.1.319" evidence="2"/>
<evidence type="ECO:0000313" key="17">
    <source>
        <dbReference type="RefSeq" id="XP_002730429.2"/>
    </source>
</evidence>
<dbReference type="InterPro" id="IPR029063">
    <property type="entry name" value="SAM-dependent_MTases_sf"/>
</dbReference>
<evidence type="ECO:0000256" key="2">
    <source>
        <dbReference type="ARBA" id="ARBA00011925"/>
    </source>
</evidence>
<dbReference type="Pfam" id="PF13649">
    <property type="entry name" value="Methyltransf_25"/>
    <property type="match status" value="1"/>
</dbReference>
<feature type="domain" description="Protein arginine N-methyltransferase 3-like C2H2 zinc finger" evidence="14">
    <location>
        <begin position="65"/>
        <end position="110"/>
    </location>
</feature>
<evidence type="ECO:0000256" key="4">
    <source>
        <dbReference type="ARBA" id="ARBA00022603"/>
    </source>
</evidence>
<reference evidence="17" key="1">
    <citation type="submission" date="2025-08" db="UniProtKB">
        <authorList>
            <consortium name="RefSeq"/>
        </authorList>
    </citation>
    <scope>IDENTIFICATION</scope>
    <source>
        <tissue evidence="17">Testes</tissue>
    </source>
</reference>
<name>A0ABM0GI99_SACKO</name>
<evidence type="ECO:0000256" key="12">
    <source>
        <dbReference type="PROSITE-ProRule" id="PRU01015"/>
    </source>
</evidence>
<dbReference type="Gene3D" id="3.40.50.150">
    <property type="entry name" value="Vaccinia Virus protein VP39"/>
    <property type="match status" value="1"/>
</dbReference>
<evidence type="ECO:0000256" key="1">
    <source>
        <dbReference type="ARBA" id="ARBA00004514"/>
    </source>
</evidence>
<keyword evidence="9" id="KW-0862">Zinc</keyword>
<evidence type="ECO:0000259" key="13">
    <source>
        <dbReference type="Pfam" id="PF13649"/>
    </source>
</evidence>
<comment type="catalytic activity">
    <reaction evidence="10">
        <text>L-arginyl-[protein] + 2 S-adenosyl-L-methionine = N(omega),N(omega)-dimethyl-L-arginyl-[protein] + 2 S-adenosyl-L-homocysteine + 2 H(+)</text>
        <dbReference type="Rhea" id="RHEA:48096"/>
        <dbReference type="Rhea" id="RHEA-COMP:10532"/>
        <dbReference type="Rhea" id="RHEA-COMP:11991"/>
        <dbReference type="ChEBI" id="CHEBI:15378"/>
        <dbReference type="ChEBI" id="CHEBI:29965"/>
        <dbReference type="ChEBI" id="CHEBI:57856"/>
        <dbReference type="ChEBI" id="CHEBI:59789"/>
        <dbReference type="ChEBI" id="CHEBI:61897"/>
        <dbReference type="EC" id="2.1.1.319"/>
    </reaction>
    <physiologicalReaction direction="left-to-right" evidence="10">
        <dbReference type="Rhea" id="RHEA:48097"/>
    </physiologicalReaction>
</comment>
<organism evidence="16 17">
    <name type="scientific">Saccoglossus kowalevskii</name>
    <name type="common">Acorn worm</name>
    <dbReference type="NCBI Taxonomy" id="10224"/>
    <lineage>
        <taxon>Eukaryota</taxon>
        <taxon>Metazoa</taxon>
        <taxon>Hemichordata</taxon>
        <taxon>Enteropneusta</taxon>
        <taxon>Harrimaniidae</taxon>
        <taxon>Saccoglossus</taxon>
    </lineage>
</organism>
<dbReference type="SUPFAM" id="SSF57667">
    <property type="entry name" value="beta-beta-alpha zinc fingers"/>
    <property type="match status" value="1"/>
</dbReference>
<dbReference type="Pfam" id="PF21137">
    <property type="entry name" value="ANM3_C2H2_Zf"/>
    <property type="match status" value="1"/>
</dbReference>
<evidence type="ECO:0000256" key="8">
    <source>
        <dbReference type="ARBA" id="ARBA00022771"/>
    </source>
</evidence>
<keyword evidence="5 12" id="KW-0808">Transferase</keyword>
<dbReference type="InterPro" id="IPR025799">
    <property type="entry name" value="Arg_MeTrfase"/>
</dbReference>
<dbReference type="InterPro" id="IPR041698">
    <property type="entry name" value="Methyltransf_25"/>
</dbReference>
<evidence type="ECO:0000256" key="5">
    <source>
        <dbReference type="ARBA" id="ARBA00022679"/>
    </source>
</evidence>
<feature type="domain" description="Methyltransferase" evidence="13">
    <location>
        <begin position="243"/>
        <end position="340"/>
    </location>
</feature>
<dbReference type="PANTHER" id="PTHR11006:SF53">
    <property type="entry name" value="PROTEIN ARGININE N-METHYLTRANSFERASE 3"/>
    <property type="match status" value="1"/>
</dbReference>
<feature type="domain" description="Protein arginine N-methyltransferase" evidence="15">
    <location>
        <begin position="347"/>
        <end position="501"/>
    </location>
</feature>
<dbReference type="InterPro" id="IPR055135">
    <property type="entry name" value="PRMT_dom"/>
</dbReference>
<dbReference type="CDD" id="cd02440">
    <property type="entry name" value="AdoMet_MTases"/>
    <property type="match status" value="1"/>
</dbReference>
<evidence type="ECO:0000256" key="11">
    <source>
        <dbReference type="ARBA" id="ARBA00049303"/>
    </source>
</evidence>
<keyword evidence="16" id="KW-1185">Reference proteome</keyword>
<evidence type="ECO:0000256" key="6">
    <source>
        <dbReference type="ARBA" id="ARBA00022691"/>
    </source>
</evidence>
<keyword evidence="3" id="KW-0963">Cytoplasm</keyword>
<evidence type="ECO:0000256" key="7">
    <source>
        <dbReference type="ARBA" id="ARBA00022723"/>
    </source>
</evidence>
<protein>
    <recommendedName>
        <fullName evidence="2">type I protein arginine methyltransferase</fullName>
        <ecNumber evidence="2">2.1.1.319</ecNumber>
    </recommendedName>
</protein>
<evidence type="ECO:0000256" key="9">
    <source>
        <dbReference type="ARBA" id="ARBA00022833"/>
    </source>
</evidence>
<dbReference type="SUPFAM" id="SSF53335">
    <property type="entry name" value="S-adenosyl-L-methionine-dependent methyltransferases"/>
    <property type="match status" value="1"/>
</dbReference>
<dbReference type="InterPro" id="IPR036236">
    <property type="entry name" value="Znf_C2H2_sf"/>
</dbReference>
<sequence length="515" mass="59120">MPELEDSHYDDSDGDDEAWLDMDEDGLQTQQSVTCLFCEECFTSVSMTFQHCRDHHRFDIRDIRKIYGLDCIAYIKMINYIRTTKCPSVVLHVPYTPDNIPWKDDVFMKPVIPDDLILQFDIESMAGEIEQQNTDTSDKETNLLQQLCDYKQRAELAEYSLTRALDDLNIAKSFAQNFVMSSSTHIHDSSHHALHLSADEDDAYFDSYGHYGIHQEMLQDKVRTQSYRDFIYKNEHLFKGKVVLDIGCGTAILSMFAAKAGASHVIGVDQSEIIYQAMDIVRENDLEKQITLIKGRIEDIELPVKQVDIIISEWMGYFLLFESMLDTVIYARDKWLAPNGAVYPDKCNINLVAMGDKKSHSSKIAFWEDVYGFKMNCMKSCVLQESSVEVVKPVVVMSQPAEIKAIDVCSSNIKDLDFTSEFTLEMTREDTCTGLCGYFDIFFDKDCENKINFSTSPGSERTHWSQTVFTFENPMDFKKGDILQGTITCTKNIKDHRSMIVKFTINGINMKYYVH</sequence>
<accession>A0ABM0GI99</accession>
<dbReference type="PROSITE" id="PS51678">
    <property type="entry name" value="SAM_MT_PRMT"/>
    <property type="match status" value="1"/>
</dbReference>
<evidence type="ECO:0000259" key="14">
    <source>
        <dbReference type="Pfam" id="PF21137"/>
    </source>
</evidence>
<evidence type="ECO:0000256" key="10">
    <source>
        <dbReference type="ARBA" id="ARBA00047384"/>
    </source>
</evidence>
<dbReference type="Pfam" id="PF22528">
    <property type="entry name" value="PRMT_C"/>
    <property type="match status" value="1"/>
</dbReference>